<sequence>MRLIQVLLVLVALLAFVAAETLSKENEDRLSSITDTSTPTDERIDIQSFNGGTIVYATRPNEGNPGGKVTVTSYNNDGIWNRIKKWWKTLISREERLGYADARSAGIVGSDRLATNTGTGGIVSRVGTGGTVSIHDNNKGGGTVTVTVYNNNGLFSRVCQWWKRIITHVTAGSSYRLRKIN</sequence>
<evidence type="ECO:0000256" key="1">
    <source>
        <dbReference type="SAM" id="SignalP"/>
    </source>
</evidence>
<dbReference type="Proteomes" id="UP000198211">
    <property type="component" value="Unassembled WGS sequence"/>
</dbReference>
<comment type="caution">
    <text evidence="2">The sequence shown here is derived from an EMBL/GenBank/DDBJ whole genome shotgun (WGS) entry which is preliminary data.</text>
</comment>
<protein>
    <recommendedName>
        <fullName evidence="4">RxLR effector protein</fullName>
    </recommendedName>
</protein>
<accession>A0A225UC08</accession>
<feature type="signal peptide" evidence="1">
    <location>
        <begin position="1"/>
        <end position="19"/>
    </location>
</feature>
<dbReference type="EMBL" id="NBNE01022510">
    <property type="protein sequence ID" value="OWY90585.1"/>
    <property type="molecule type" value="Genomic_DNA"/>
</dbReference>
<proteinExistence type="predicted"/>
<organism evidence="2 3">
    <name type="scientific">Phytophthora megakarya</name>
    <dbReference type="NCBI Taxonomy" id="4795"/>
    <lineage>
        <taxon>Eukaryota</taxon>
        <taxon>Sar</taxon>
        <taxon>Stramenopiles</taxon>
        <taxon>Oomycota</taxon>
        <taxon>Peronosporomycetes</taxon>
        <taxon>Peronosporales</taxon>
        <taxon>Peronosporaceae</taxon>
        <taxon>Phytophthora</taxon>
    </lineage>
</organism>
<feature type="chain" id="PRO_5012714097" description="RxLR effector protein" evidence="1">
    <location>
        <begin position="20"/>
        <end position="181"/>
    </location>
</feature>
<dbReference type="OrthoDB" id="125824at2759"/>
<evidence type="ECO:0000313" key="3">
    <source>
        <dbReference type="Proteomes" id="UP000198211"/>
    </source>
</evidence>
<reference evidence="3" key="1">
    <citation type="submission" date="2017-03" db="EMBL/GenBank/DDBJ databases">
        <title>Phytopthora megakarya and P. palmivora, two closely related causual agents of cacao black pod achieved similar genome size and gene model numbers by different mechanisms.</title>
        <authorList>
            <person name="Ali S."/>
            <person name="Shao J."/>
            <person name="Larry D.J."/>
            <person name="Kronmiller B."/>
            <person name="Shen D."/>
            <person name="Strem M.D."/>
            <person name="Melnick R.L."/>
            <person name="Guiltinan M.J."/>
            <person name="Tyler B.M."/>
            <person name="Meinhardt L.W."/>
            <person name="Bailey B.A."/>
        </authorList>
    </citation>
    <scope>NUCLEOTIDE SEQUENCE [LARGE SCALE GENOMIC DNA]</scope>
    <source>
        <strain evidence="3">zdho120</strain>
    </source>
</reference>
<name>A0A225UC08_9STRA</name>
<keyword evidence="1" id="KW-0732">Signal</keyword>
<evidence type="ECO:0008006" key="4">
    <source>
        <dbReference type="Google" id="ProtNLM"/>
    </source>
</evidence>
<gene>
    <name evidence="2" type="ORF">PHMEG_00041223</name>
</gene>
<dbReference type="AlphaFoldDB" id="A0A225UC08"/>
<keyword evidence="3" id="KW-1185">Reference proteome</keyword>
<evidence type="ECO:0000313" key="2">
    <source>
        <dbReference type="EMBL" id="OWY90585.1"/>
    </source>
</evidence>